<name>A0A2V1DPK6_9PLEO</name>
<dbReference type="Proteomes" id="UP000244855">
    <property type="component" value="Unassembled WGS sequence"/>
</dbReference>
<dbReference type="AlphaFoldDB" id="A0A2V1DPK6"/>
<evidence type="ECO:0000313" key="2">
    <source>
        <dbReference type="Proteomes" id="UP000244855"/>
    </source>
</evidence>
<evidence type="ECO:0000313" key="1">
    <source>
        <dbReference type="EMBL" id="PVH99801.1"/>
    </source>
</evidence>
<gene>
    <name evidence="1" type="ORF">DM02DRAFT_710460</name>
</gene>
<protein>
    <submittedName>
        <fullName evidence="1">Uncharacterized protein</fullName>
    </submittedName>
</protein>
<accession>A0A2V1DPK6</accession>
<proteinExistence type="predicted"/>
<reference evidence="1 2" key="1">
    <citation type="journal article" date="2018" name="Sci. Rep.">
        <title>Comparative genomics provides insights into the lifestyle and reveals functional heterogeneity of dark septate endophytic fungi.</title>
        <authorList>
            <person name="Knapp D.G."/>
            <person name="Nemeth J.B."/>
            <person name="Barry K."/>
            <person name="Hainaut M."/>
            <person name="Henrissat B."/>
            <person name="Johnson J."/>
            <person name="Kuo A."/>
            <person name="Lim J.H.P."/>
            <person name="Lipzen A."/>
            <person name="Nolan M."/>
            <person name="Ohm R.A."/>
            <person name="Tamas L."/>
            <person name="Grigoriev I.V."/>
            <person name="Spatafora J.W."/>
            <person name="Nagy L.G."/>
            <person name="Kovacs G.M."/>
        </authorList>
    </citation>
    <scope>NUCLEOTIDE SEQUENCE [LARGE SCALE GENOMIC DNA]</scope>
    <source>
        <strain evidence="1 2">DSE2036</strain>
    </source>
</reference>
<dbReference type="EMBL" id="KZ805385">
    <property type="protein sequence ID" value="PVH99801.1"/>
    <property type="molecule type" value="Genomic_DNA"/>
</dbReference>
<sequence length="99" mass="11499">MYHHTEIEMTETQIGSREHVTGSCLTSCFRTGKRANHQECFGCLQTPDAESQFLQNTSLIPFFKPRNPQPCGFFFFKNDFDDQRNMVSALCCILLQLWK</sequence>
<keyword evidence="2" id="KW-1185">Reference proteome</keyword>
<organism evidence="1 2">
    <name type="scientific">Periconia macrospinosa</name>
    <dbReference type="NCBI Taxonomy" id="97972"/>
    <lineage>
        <taxon>Eukaryota</taxon>
        <taxon>Fungi</taxon>
        <taxon>Dikarya</taxon>
        <taxon>Ascomycota</taxon>
        <taxon>Pezizomycotina</taxon>
        <taxon>Dothideomycetes</taxon>
        <taxon>Pleosporomycetidae</taxon>
        <taxon>Pleosporales</taxon>
        <taxon>Massarineae</taxon>
        <taxon>Periconiaceae</taxon>
        <taxon>Periconia</taxon>
    </lineage>
</organism>
<feature type="non-terminal residue" evidence="1">
    <location>
        <position position="99"/>
    </location>
</feature>